<keyword evidence="9" id="KW-1185">Reference proteome</keyword>
<dbReference type="InterPro" id="IPR002104">
    <property type="entry name" value="Integrase_catalytic"/>
</dbReference>
<dbReference type="AlphaFoldDB" id="A0A285R8I8"/>
<gene>
    <name evidence="8" type="ORF">SAMN05880501_101159</name>
</gene>
<dbReference type="OrthoDB" id="2432698at2"/>
<dbReference type="SUPFAM" id="SSF56349">
    <property type="entry name" value="DNA breaking-rejoining enzymes"/>
    <property type="match status" value="1"/>
</dbReference>
<dbReference type="InterPro" id="IPR044068">
    <property type="entry name" value="CB"/>
</dbReference>
<evidence type="ECO:0000259" key="6">
    <source>
        <dbReference type="PROSITE" id="PS51898"/>
    </source>
</evidence>
<feature type="domain" description="Core-binding (CB)" evidence="7">
    <location>
        <begin position="3"/>
        <end position="91"/>
    </location>
</feature>
<sequence>MIMLVTDAVKAFLKYLEAQNKSGETVAGYGKDLRIFNQYLEEQYNGLVYIDEITENDLEDYICFLKEVRKLKPSSQNRYFSSIRSFFNYATRKKLLKQNIAQNVENVRYQRKEREYLSKEELEDLFDVIEHPIIKVAIITMAYTGIRVGELTKLTPDRVDLEKQLIKVLGKGNKERTIPISEKLLPILIDYAENIRFEEARHFFGTKKTGRLSAQYINNSLRLASKKIGLKQSISAHILRHSFATVLVHNDVNIVDLQRLLGHNSIRTTSIYLHTNHERLKEAVNSW</sequence>
<evidence type="ECO:0000256" key="2">
    <source>
        <dbReference type="ARBA" id="ARBA00022908"/>
    </source>
</evidence>
<keyword evidence="4" id="KW-0233">DNA recombination</keyword>
<dbReference type="EMBL" id="OBMQ01000001">
    <property type="protein sequence ID" value="SOB90426.1"/>
    <property type="molecule type" value="Genomic_DNA"/>
</dbReference>
<dbReference type="Pfam" id="PF02899">
    <property type="entry name" value="Phage_int_SAM_1"/>
    <property type="match status" value="1"/>
</dbReference>
<dbReference type="PANTHER" id="PTHR30349">
    <property type="entry name" value="PHAGE INTEGRASE-RELATED"/>
    <property type="match status" value="1"/>
</dbReference>
<protein>
    <submittedName>
        <fullName evidence="8">Integrase/recombinase XerD</fullName>
    </submittedName>
</protein>
<dbReference type="InterPro" id="IPR050090">
    <property type="entry name" value="Tyrosine_recombinase_XerCD"/>
</dbReference>
<dbReference type="InterPro" id="IPR010998">
    <property type="entry name" value="Integrase_recombinase_N"/>
</dbReference>
<evidence type="ECO:0000256" key="3">
    <source>
        <dbReference type="ARBA" id="ARBA00023125"/>
    </source>
</evidence>
<accession>A0A285R8I8</accession>
<feature type="domain" description="Tyr recombinase" evidence="6">
    <location>
        <begin position="112"/>
        <end position="285"/>
    </location>
</feature>
<dbReference type="GO" id="GO:0003677">
    <property type="term" value="F:DNA binding"/>
    <property type="evidence" value="ECO:0007669"/>
    <property type="project" value="UniProtKB-UniRule"/>
</dbReference>
<evidence type="ECO:0000256" key="4">
    <source>
        <dbReference type="ARBA" id="ARBA00023172"/>
    </source>
</evidence>
<dbReference type="PANTHER" id="PTHR30349:SF41">
    <property type="entry name" value="INTEGRASE_RECOMBINASE PROTEIN MJ0367-RELATED"/>
    <property type="match status" value="1"/>
</dbReference>
<evidence type="ECO:0000313" key="8">
    <source>
        <dbReference type="EMBL" id="SOB90426.1"/>
    </source>
</evidence>
<dbReference type="PROSITE" id="PS51900">
    <property type="entry name" value="CB"/>
    <property type="match status" value="1"/>
</dbReference>
<comment type="similarity">
    <text evidence="1">Belongs to the 'phage' integrase family.</text>
</comment>
<keyword evidence="2" id="KW-0229">DNA integration</keyword>
<dbReference type="Pfam" id="PF00589">
    <property type="entry name" value="Phage_integrase"/>
    <property type="match status" value="1"/>
</dbReference>
<dbReference type="GO" id="GO:0015074">
    <property type="term" value="P:DNA integration"/>
    <property type="evidence" value="ECO:0007669"/>
    <property type="project" value="UniProtKB-KW"/>
</dbReference>
<dbReference type="InterPro" id="IPR004107">
    <property type="entry name" value="Integrase_SAM-like_N"/>
</dbReference>
<evidence type="ECO:0000256" key="5">
    <source>
        <dbReference type="PROSITE-ProRule" id="PRU01248"/>
    </source>
</evidence>
<keyword evidence="3 5" id="KW-0238">DNA-binding</keyword>
<reference evidence="9" key="1">
    <citation type="submission" date="2017-08" db="EMBL/GenBank/DDBJ databases">
        <authorList>
            <person name="Varghese N."/>
            <person name="Submissions S."/>
        </authorList>
    </citation>
    <scope>NUCLEOTIDE SEQUENCE [LARGE SCALE GENOMIC DNA]</scope>
    <source>
        <strain evidence="9">JC22</strain>
    </source>
</reference>
<evidence type="ECO:0000259" key="7">
    <source>
        <dbReference type="PROSITE" id="PS51900"/>
    </source>
</evidence>
<dbReference type="GO" id="GO:0006310">
    <property type="term" value="P:DNA recombination"/>
    <property type="evidence" value="ECO:0007669"/>
    <property type="project" value="UniProtKB-KW"/>
</dbReference>
<dbReference type="InterPro" id="IPR013762">
    <property type="entry name" value="Integrase-like_cat_sf"/>
</dbReference>
<evidence type="ECO:0000313" key="9">
    <source>
        <dbReference type="Proteomes" id="UP000219636"/>
    </source>
</evidence>
<evidence type="ECO:0000256" key="1">
    <source>
        <dbReference type="ARBA" id="ARBA00008857"/>
    </source>
</evidence>
<name>A0A285R8I8_9BACL</name>
<dbReference type="InterPro" id="IPR011010">
    <property type="entry name" value="DNA_brk_join_enz"/>
</dbReference>
<dbReference type="Gene3D" id="1.10.150.130">
    <property type="match status" value="1"/>
</dbReference>
<dbReference type="PROSITE" id="PS51898">
    <property type="entry name" value="TYR_RECOMBINASE"/>
    <property type="match status" value="1"/>
</dbReference>
<organism evidence="8 9">
    <name type="scientific">Ureibacillus xyleni</name>
    <dbReference type="NCBI Taxonomy" id="614648"/>
    <lineage>
        <taxon>Bacteria</taxon>
        <taxon>Bacillati</taxon>
        <taxon>Bacillota</taxon>
        <taxon>Bacilli</taxon>
        <taxon>Bacillales</taxon>
        <taxon>Caryophanaceae</taxon>
        <taxon>Ureibacillus</taxon>
    </lineage>
</organism>
<dbReference type="Proteomes" id="UP000219636">
    <property type="component" value="Unassembled WGS sequence"/>
</dbReference>
<dbReference type="Gene3D" id="1.10.443.10">
    <property type="entry name" value="Intergrase catalytic core"/>
    <property type="match status" value="1"/>
</dbReference>
<proteinExistence type="inferred from homology"/>